<dbReference type="InterPro" id="IPR017853">
    <property type="entry name" value="GH"/>
</dbReference>
<proteinExistence type="inferred from homology"/>
<dbReference type="Gene3D" id="3.40.50.1700">
    <property type="entry name" value="Glycoside hydrolase family 3 C-terminal domain"/>
    <property type="match status" value="1"/>
</dbReference>
<dbReference type="EMBL" id="CAMGYJ010000002">
    <property type="protein sequence ID" value="CAI0379421.1"/>
    <property type="molecule type" value="Genomic_DNA"/>
</dbReference>
<dbReference type="Pfam" id="PF00933">
    <property type="entry name" value="Glyco_hydro_3"/>
    <property type="match status" value="1"/>
</dbReference>
<name>A0AAV0H343_9ROSI</name>
<keyword evidence="2 5" id="KW-0732">Signal</keyword>
<dbReference type="Proteomes" id="UP001154282">
    <property type="component" value="Unassembled WGS sequence"/>
</dbReference>
<feature type="domain" description="Fibronectin type III-like" evidence="6">
    <location>
        <begin position="691"/>
        <end position="763"/>
    </location>
</feature>
<dbReference type="InterPro" id="IPR036962">
    <property type="entry name" value="Glyco_hydro_3_N_sf"/>
</dbReference>
<evidence type="ECO:0000313" key="7">
    <source>
        <dbReference type="EMBL" id="CAI0379421.1"/>
    </source>
</evidence>
<dbReference type="GO" id="GO:0031222">
    <property type="term" value="P:arabinan catabolic process"/>
    <property type="evidence" value="ECO:0007669"/>
    <property type="project" value="TreeGrafter"/>
</dbReference>
<dbReference type="InterPro" id="IPR044993">
    <property type="entry name" value="BXL"/>
</dbReference>
<evidence type="ECO:0000259" key="6">
    <source>
        <dbReference type="SMART" id="SM01217"/>
    </source>
</evidence>
<dbReference type="PANTHER" id="PTHR42721">
    <property type="entry name" value="SUGAR HYDROLASE-RELATED"/>
    <property type="match status" value="1"/>
</dbReference>
<dbReference type="Gene3D" id="2.60.40.10">
    <property type="entry name" value="Immunoglobulins"/>
    <property type="match status" value="1"/>
</dbReference>
<dbReference type="GO" id="GO:0046556">
    <property type="term" value="F:alpha-L-arabinofuranosidase activity"/>
    <property type="evidence" value="ECO:0007669"/>
    <property type="project" value="TreeGrafter"/>
</dbReference>
<dbReference type="PRINTS" id="PR00133">
    <property type="entry name" value="GLHYDRLASE3"/>
</dbReference>
<protein>
    <recommendedName>
        <fullName evidence="6">Fibronectin type III-like domain-containing protein</fullName>
    </recommendedName>
</protein>
<feature type="chain" id="PRO_5043404197" description="Fibronectin type III-like domain-containing protein" evidence="5">
    <location>
        <begin position="27"/>
        <end position="781"/>
    </location>
</feature>
<keyword evidence="4" id="KW-0326">Glycosidase</keyword>
<sequence>MELIKLLYIAVSLVSLTLVSLPPVTPQSYACDQRNPETTNFLFCDTSRSYEDRVNDLVSRLTLKEKVQQLGSGSTGVSRLGIPDYEWWSEANHGIFSSRYAAKFNGSMSRATTFPAVILTGASFNEKLWLKMGKVVSDEGRALYNVGQAGLTYWAPTVNVFRDPRWGRGQESPGEDPLMVSRYGVKYVKGLQDVGDERVSGSNSRLKVSACCKHYSAYDLEYWGGVDRYHFDAMVTKQDMEDTYQPPFRSCVKEGHASCVMCSYNRVNGVPSCFDTQLLQGVVRNQWNLNGYIVTDCQALQTYLKCNYTPTPEDAVALALKAGVSMECSIVMQNYTENAIHLNKTHESIVNQALTYNYIVLMRLGFFDGNPKSLQFGSLGPSDVCADDHQQLAIDAARQGIVLLENKGALPLSKDKTSNLAVIGPNGNATITLLSVYAGMPCNITTPLQGLQKYVSAVTYEAGCVSASCPNQSRIAAAVEVAAAADVVVLIVGLDETMEGEWVDRDNLTFPGYQEQLINSVVAATNGVVVLVIMSGGPMDIAFAKNDNRIGAILWVGYPGQGGGDAIAQVLFGDYNPAGRSPFTWYPKEYTEQVPMSNMNMRANTFPNFPGRTYRFYTGNPVYDFGHGLSYSTFTKSIISAPSGFLVQLNSPTSRNHSGEAIDVSAVRNCNELNMKLVVEVSNTGSMTGDHVVLIFWRPPSSTEVNGEPNKELVGFKRVKVKQGEKRNVSFGIKLCKRMSVADSAGTRKLVTGKHVITVGSSSEQQIKHTIDLRVAANAMQ</sequence>
<dbReference type="PANTHER" id="PTHR42721:SF3">
    <property type="entry name" value="BETA-D-XYLOSIDASE 5-RELATED"/>
    <property type="match status" value="1"/>
</dbReference>
<accession>A0AAV0H343</accession>
<evidence type="ECO:0000313" key="8">
    <source>
        <dbReference type="Proteomes" id="UP001154282"/>
    </source>
</evidence>
<dbReference type="InterPro" id="IPR036881">
    <property type="entry name" value="Glyco_hydro_3_C_sf"/>
</dbReference>
<dbReference type="AlphaFoldDB" id="A0AAV0H343"/>
<comment type="caution">
    <text evidence="7">The sequence shown here is derived from an EMBL/GenBank/DDBJ whole genome shotgun (WGS) entry which is preliminary data.</text>
</comment>
<evidence type="ECO:0000256" key="2">
    <source>
        <dbReference type="ARBA" id="ARBA00022729"/>
    </source>
</evidence>
<keyword evidence="3" id="KW-0378">Hydrolase</keyword>
<dbReference type="Pfam" id="PF14310">
    <property type="entry name" value="Fn3-like"/>
    <property type="match status" value="1"/>
</dbReference>
<dbReference type="InterPro" id="IPR001764">
    <property type="entry name" value="Glyco_hydro_3_N"/>
</dbReference>
<comment type="similarity">
    <text evidence="1">Belongs to the glycosyl hydrolase 3 family.</text>
</comment>
<organism evidence="7 8">
    <name type="scientific">Linum tenue</name>
    <dbReference type="NCBI Taxonomy" id="586396"/>
    <lineage>
        <taxon>Eukaryota</taxon>
        <taxon>Viridiplantae</taxon>
        <taxon>Streptophyta</taxon>
        <taxon>Embryophyta</taxon>
        <taxon>Tracheophyta</taxon>
        <taxon>Spermatophyta</taxon>
        <taxon>Magnoliopsida</taxon>
        <taxon>eudicotyledons</taxon>
        <taxon>Gunneridae</taxon>
        <taxon>Pentapetalae</taxon>
        <taxon>rosids</taxon>
        <taxon>fabids</taxon>
        <taxon>Malpighiales</taxon>
        <taxon>Linaceae</taxon>
        <taxon>Linum</taxon>
    </lineage>
</organism>
<reference evidence="7" key="1">
    <citation type="submission" date="2022-08" db="EMBL/GenBank/DDBJ databases">
        <authorList>
            <person name="Gutierrez-Valencia J."/>
        </authorList>
    </citation>
    <scope>NUCLEOTIDE SEQUENCE</scope>
</reference>
<feature type="signal peptide" evidence="5">
    <location>
        <begin position="1"/>
        <end position="26"/>
    </location>
</feature>
<dbReference type="SUPFAM" id="SSF51445">
    <property type="entry name" value="(Trans)glycosidases"/>
    <property type="match status" value="1"/>
</dbReference>
<dbReference type="InterPro" id="IPR026891">
    <property type="entry name" value="Fn3-like"/>
</dbReference>
<dbReference type="Gene3D" id="3.20.20.300">
    <property type="entry name" value="Glycoside hydrolase, family 3, N-terminal domain"/>
    <property type="match status" value="1"/>
</dbReference>
<evidence type="ECO:0000256" key="4">
    <source>
        <dbReference type="ARBA" id="ARBA00023295"/>
    </source>
</evidence>
<keyword evidence="8" id="KW-1185">Reference proteome</keyword>
<dbReference type="InterPro" id="IPR002772">
    <property type="entry name" value="Glyco_hydro_3_C"/>
</dbReference>
<gene>
    <name evidence="7" type="ORF">LITE_LOCUS2258</name>
</gene>
<dbReference type="SMART" id="SM01217">
    <property type="entry name" value="Fn3_like"/>
    <property type="match status" value="1"/>
</dbReference>
<dbReference type="FunFam" id="3.40.50.1700:FF:000001">
    <property type="entry name" value="probable beta-D-xylosidase 2"/>
    <property type="match status" value="1"/>
</dbReference>
<dbReference type="GO" id="GO:0045493">
    <property type="term" value="P:xylan catabolic process"/>
    <property type="evidence" value="ECO:0007669"/>
    <property type="project" value="InterPro"/>
</dbReference>
<dbReference type="GO" id="GO:0009044">
    <property type="term" value="F:xylan 1,4-beta-xylosidase activity"/>
    <property type="evidence" value="ECO:0007669"/>
    <property type="project" value="InterPro"/>
</dbReference>
<dbReference type="InterPro" id="IPR013783">
    <property type="entry name" value="Ig-like_fold"/>
</dbReference>
<dbReference type="Pfam" id="PF01915">
    <property type="entry name" value="Glyco_hydro_3_C"/>
    <property type="match status" value="1"/>
</dbReference>
<evidence type="ECO:0000256" key="5">
    <source>
        <dbReference type="SAM" id="SignalP"/>
    </source>
</evidence>
<dbReference type="SUPFAM" id="SSF52279">
    <property type="entry name" value="Beta-D-glucan exohydrolase, C-terminal domain"/>
    <property type="match status" value="1"/>
</dbReference>
<evidence type="ECO:0000256" key="3">
    <source>
        <dbReference type="ARBA" id="ARBA00022801"/>
    </source>
</evidence>
<evidence type="ECO:0000256" key="1">
    <source>
        <dbReference type="ARBA" id="ARBA00005336"/>
    </source>
</evidence>